<dbReference type="Pfam" id="PF09697">
    <property type="entry name" value="Porph_ging"/>
    <property type="match status" value="1"/>
</dbReference>
<dbReference type="RefSeq" id="WP_099151615.1">
    <property type="nucleotide sequence ID" value="NZ_PDUD01000023.1"/>
</dbReference>
<dbReference type="AlphaFoldDB" id="A0A2D0N9K8"/>
<gene>
    <name evidence="1" type="ORF">CRP01_18765</name>
</gene>
<dbReference type="OrthoDB" id="1440774at2"/>
<evidence type="ECO:0000313" key="1">
    <source>
        <dbReference type="EMBL" id="PHN05068.1"/>
    </source>
</evidence>
<dbReference type="InterPro" id="IPR005901">
    <property type="entry name" value="GLPGLI"/>
</dbReference>
<evidence type="ECO:0000313" key="2">
    <source>
        <dbReference type="Proteomes" id="UP000223913"/>
    </source>
</evidence>
<dbReference type="NCBIfam" id="TIGR01200">
    <property type="entry name" value="GLPGLI"/>
    <property type="match status" value="1"/>
</dbReference>
<proteinExistence type="predicted"/>
<comment type="caution">
    <text evidence="1">The sequence shown here is derived from an EMBL/GenBank/DDBJ whole genome shotgun (WGS) entry which is preliminary data.</text>
</comment>
<evidence type="ECO:0008006" key="3">
    <source>
        <dbReference type="Google" id="ProtNLM"/>
    </source>
</evidence>
<reference evidence="1 2" key="1">
    <citation type="submission" date="2017-10" db="EMBL/GenBank/DDBJ databases">
        <title>The draft genome sequence of Lewinella nigricans NBRC 102662.</title>
        <authorList>
            <person name="Wang K."/>
        </authorList>
    </citation>
    <scope>NUCLEOTIDE SEQUENCE [LARGE SCALE GENOMIC DNA]</scope>
    <source>
        <strain evidence="1 2">NBRC 102662</strain>
    </source>
</reference>
<dbReference type="EMBL" id="PDUD01000023">
    <property type="protein sequence ID" value="PHN05068.1"/>
    <property type="molecule type" value="Genomic_DNA"/>
</dbReference>
<keyword evidence="2" id="KW-1185">Reference proteome</keyword>
<dbReference type="Proteomes" id="UP000223913">
    <property type="component" value="Unassembled WGS sequence"/>
</dbReference>
<accession>A0A2D0N9K8</accession>
<organism evidence="1 2">
    <name type="scientific">Flavilitoribacter nigricans (strain ATCC 23147 / DSM 23189 / NBRC 102662 / NCIMB 1420 / SS-2)</name>
    <name type="common">Lewinella nigricans</name>
    <dbReference type="NCBI Taxonomy" id="1122177"/>
    <lineage>
        <taxon>Bacteria</taxon>
        <taxon>Pseudomonadati</taxon>
        <taxon>Bacteroidota</taxon>
        <taxon>Saprospiria</taxon>
        <taxon>Saprospirales</taxon>
        <taxon>Lewinellaceae</taxon>
        <taxon>Flavilitoribacter</taxon>
    </lineage>
</organism>
<name>A0A2D0N9K8_FLAN2</name>
<sequence length="250" mass="28619">MKKSILLLPLLILVSFWLPAQNAGKIIYEQRINLHKRLGEENAQMKAMLPEWQEWKTQLVFKDQASLYQNYEDEETDGSINASSGGMRIQLQRPESITYHDLQGKKRIQQEEFMQKRYLITEEIPKSSWKITGEQREILGYNCQQAVLQEETAEGEETREVVAWFTPEIPLAAGPGAYGQLPGLILVIDIDSGTSTIEAKSVDLTAKVSDKDIEAPSKGKEMTREEFRQEQEKIMQEMNHGGGRGMRIRF</sequence>
<protein>
    <recommendedName>
        <fullName evidence="3">GLPGLI family protein</fullName>
    </recommendedName>
</protein>